<dbReference type="InterPro" id="IPR020904">
    <property type="entry name" value="Sc_DH/Rdtase_CS"/>
</dbReference>
<comment type="similarity">
    <text evidence="1">Belongs to the short-chain dehydrogenases/reductases (SDR) family.</text>
</comment>
<evidence type="ECO:0000313" key="3">
    <source>
        <dbReference type="EMBL" id="KQL53970.1"/>
    </source>
</evidence>
<organism evidence="3 4">
    <name type="scientific">Heyndrickxia shackletonii</name>
    <dbReference type="NCBI Taxonomy" id="157838"/>
    <lineage>
        <taxon>Bacteria</taxon>
        <taxon>Bacillati</taxon>
        <taxon>Bacillota</taxon>
        <taxon>Bacilli</taxon>
        <taxon>Bacillales</taxon>
        <taxon>Bacillaceae</taxon>
        <taxon>Heyndrickxia</taxon>
    </lineage>
</organism>
<dbReference type="PROSITE" id="PS00061">
    <property type="entry name" value="ADH_SHORT"/>
    <property type="match status" value="1"/>
</dbReference>
<dbReference type="SUPFAM" id="SSF51735">
    <property type="entry name" value="NAD(P)-binding Rossmann-fold domains"/>
    <property type="match status" value="1"/>
</dbReference>
<evidence type="ECO:0000256" key="1">
    <source>
        <dbReference type="ARBA" id="ARBA00006484"/>
    </source>
</evidence>
<name>A0A0Q3WXF4_9BACI</name>
<dbReference type="PRINTS" id="PR00080">
    <property type="entry name" value="SDRFAMILY"/>
</dbReference>
<comment type="caution">
    <text evidence="3">The sequence shown here is derived from an EMBL/GenBank/DDBJ whole genome shotgun (WGS) entry which is preliminary data.</text>
</comment>
<dbReference type="GO" id="GO:0016491">
    <property type="term" value="F:oxidoreductase activity"/>
    <property type="evidence" value="ECO:0007669"/>
    <property type="project" value="UniProtKB-KW"/>
</dbReference>
<gene>
    <name evidence="3" type="ORF">AN964_10975</name>
</gene>
<keyword evidence="2" id="KW-0560">Oxidoreductase</keyword>
<dbReference type="InterPro" id="IPR002347">
    <property type="entry name" value="SDR_fam"/>
</dbReference>
<dbReference type="PANTHER" id="PTHR24321">
    <property type="entry name" value="DEHYDROGENASES, SHORT CHAIN"/>
    <property type="match status" value="1"/>
</dbReference>
<dbReference type="Pfam" id="PF13561">
    <property type="entry name" value="adh_short_C2"/>
    <property type="match status" value="1"/>
</dbReference>
<evidence type="ECO:0000256" key="2">
    <source>
        <dbReference type="ARBA" id="ARBA00023002"/>
    </source>
</evidence>
<dbReference type="GO" id="GO:0008206">
    <property type="term" value="P:bile acid metabolic process"/>
    <property type="evidence" value="ECO:0007669"/>
    <property type="project" value="UniProtKB-ARBA"/>
</dbReference>
<proteinExistence type="inferred from homology"/>
<dbReference type="AlphaFoldDB" id="A0A0Q3WXF4"/>
<dbReference type="NCBIfam" id="NF005559">
    <property type="entry name" value="PRK07231.1"/>
    <property type="match status" value="1"/>
</dbReference>
<dbReference type="PATRIC" id="fig|157838.3.peg.2414"/>
<dbReference type="Gene3D" id="3.40.50.720">
    <property type="entry name" value="NAD(P)-binding Rossmann-like Domain"/>
    <property type="match status" value="1"/>
</dbReference>
<dbReference type="FunFam" id="3.40.50.720:FF:000084">
    <property type="entry name" value="Short-chain dehydrogenase reductase"/>
    <property type="match status" value="1"/>
</dbReference>
<dbReference type="Proteomes" id="UP000051888">
    <property type="component" value="Unassembled WGS sequence"/>
</dbReference>
<dbReference type="PRINTS" id="PR00081">
    <property type="entry name" value="GDHRDH"/>
</dbReference>
<dbReference type="RefSeq" id="WP_055739712.1">
    <property type="nucleotide sequence ID" value="NZ_JAAIWL010000001.1"/>
</dbReference>
<protein>
    <submittedName>
        <fullName evidence="3">Short-chain dehydrogenase</fullName>
    </submittedName>
</protein>
<dbReference type="InterPro" id="IPR036291">
    <property type="entry name" value="NAD(P)-bd_dom_sf"/>
</dbReference>
<evidence type="ECO:0000313" key="4">
    <source>
        <dbReference type="Proteomes" id="UP000051888"/>
    </source>
</evidence>
<accession>A0A0Q3WXF4</accession>
<reference evidence="3 4" key="1">
    <citation type="submission" date="2015-09" db="EMBL/GenBank/DDBJ databases">
        <title>Genome sequencing project for genomic taxonomy and phylogenomics of Bacillus-like bacteria.</title>
        <authorList>
            <person name="Liu B."/>
            <person name="Wang J."/>
            <person name="Zhu Y."/>
            <person name="Liu G."/>
            <person name="Chen Q."/>
            <person name="Chen Z."/>
            <person name="Lan J."/>
            <person name="Che J."/>
            <person name="Ge C."/>
            <person name="Shi H."/>
            <person name="Pan Z."/>
            <person name="Liu X."/>
        </authorList>
    </citation>
    <scope>NUCLEOTIDE SEQUENCE [LARGE SCALE GENOMIC DNA]</scope>
    <source>
        <strain evidence="3 4">LMG 18435</strain>
    </source>
</reference>
<dbReference type="PANTHER" id="PTHR24321:SF8">
    <property type="entry name" value="ESTRADIOL 17-BETA-DEHYDROGENASE 8-RELATED"/>
    <property type="match status" value="1"/>
</dbReference>
<dbReference type="STRING" id="157838.AN964_10975"/>
<dbReference type="EMBL" id="LJJC01000004">
    <property type="protein sequence ID" value="KQL53970.1"/>
    <property type="molecule type" value="Genomic_DNA"/>
</dbReference>
<sequence>MARLAGKVAIITGAAMGMGASEAKLFAKEGAKVVATDLQVEALNEVVKEIKDNGGEAVAIKHNVTSEEEWKSVIAETVKLYGKVDVLVNNAGVSSPKTIANMEMDEWNKILDIDLNGCVIGMKYVIPEMKKAGGGSIVNISSIGGLVGMAGTSPYTAAKGALRVLSKSAAVEYGKDKIRVNSVHPGIIVTPMTLPTMEEGGALPYYKAYTQLPYFGEPEDIAYGVLFLASDESRFMTGSELVIDGGWTAL</sequence>
<dbReference type="OrthoDB" id="286404at2"/>
<keyword evidence="4" id="KW-1185">Reference proteome</keyword>